<keyword evidence="2" id="KW-0378">Hydrolase</keyword>
<dbReference type="Proteomes" id="UP000295662">
    <property type="component" value="Unassembled WGS sequence"/>
</dbReference>
<organism evidence="2 3">
    <name type="scientific">Prosthecobacter fusiformis</name>
    <dbReference type="NCBI Taxonomy" id="48464"/>
    <lineage>
        <taxon>Bacteria</taxon>
        <taxon>Pseudomonadati</taxon>
        <taxon>Verrucomicrobiota</taxon>
        <taxon>Verrucomicrobiia</taxon>
        <taxon>Verrucomicrobiales</taxon>
        <taxon>Verrucomicrobiaceae</taxon>
        <taxon>Prosthecobacter</taxon>
    </lineage>
</organism>
<keyword evidence="2" id="KW-0645">Protease</keyword>
<dbReference type="EMBL" id="SOCA01000001">
    <property type="protein sequence ID" value="TDU80731.1"/>
    <property type="molecule type" value="Genomic_DNA"/>
</dbReference>
<dbReference type="RefSeq" id="WP_133792732.1">
    <property type="nucleotide sequence ID" value="NZ_SOCA01000001.1"/>
</dbReference>
<proteinExistence type="predicted"/>
<protein>
    <submittedName>
        <fullName evidence="2">Transglutaminase-like putative cysteine protease</fullName>
    </submittedName>
</protein>
<dbReference type="InterPro" id="IPR038765">
    <property type="entry name" value="Papain-like_cys_pep_sf"/>
</dbReference>
<dbReference type="GO" id="GO:0008233">
    <property type="term" value="F:peptidase activity"/>
    <property type="evidence" value="ECO:0007669"/>
    <property type="project" value="UniProtKB-KW"/>
</dbReference>
<reference evidence="2 3" key="1">
    <citation type="submission" date="2019-03" db="EMBL/GenBank/DDBJ databases">
        <title>Genomic Encyclopedia of Archaeal and Bacterial Type Strains, Phase II (KMG-II): from individual species to whole genera.</title>
        <authorList>
            <person name="Goeker M."/>
        </authorList>
    </citation>
    <scope>NUCLEOTIDE SEQUENCE [LARGE SCALE GENOMIC DNA]</scope>
    <source>
        <strain evidence="2 3">ATCC 25309</strain>
    </source>
</reference>
<evidence type="ECO:0000313" key="3">
    <source>
        <dbReference type="Proteomes" id="UP000295662"/>
    </source>
</evidence>
<dbReference type="SMART" id="SM00460">
    <property type="entry name" value="TGc"/>
    <property type="match status" value="1"/>
</dbReference>
<dbReference type="InterPro" id="IPR013589">
    <property type="entry name" value="Bac_transglu_N"/>
</dbReference>
<dbReference type="Pfam" id="PF08379">
    <property type="entry name" value="Bact_transglu_N"/>
    <property type="match status" value="1"/>
</dbReference>
<dbReference type="GO" id="GO:0006508">
    <property type="term" value="P:proteolysis"/>
    <property type="evidence" value="ECO:0007669"/>
    <property type="project" value="UniProtKB-KW"/>
</dbReference>
<gene>
    <name evidence="2" type="ORF">EI77_00028</name>
</gene>
<evidence type="ECO:0000313" key="2">
    <source>
        <dbReference type="EMBL" id="TDU80731.1"/>
    </source>
</evidence>
<dbReference type="OrthoDB" id="9787782at2"/>
<dbReference type="Pfam" id="PF01841">
    <property type="entry name" value="Transglut_core"/>
    <property type="match status" value="1"/>
</dbReference>
<keyword evidence="3" id="KW-1185">Reference proteome</keyword>
<dbReference type="InterPro" id="IPR002931">
    <property type="entry name" value="Transglutaminase-like"/>
</dbReference>
<dbReference type="SUPFAM" id="SSF54001">
    <property type="entry name" value="Cysteine proteinases"/>
    <property type="match status" value="1"/>
</dbReference>
<name>A0A4R7SP32_9BACT</name>
<comment type="caution">
    <text evidence="2">The sequence shown here is derived from an EMBL/GenBank/DDBJ whole genome shotgun (WGS) entry which is preliminary data.</text>
</comment>
<feature type="domain" description="Transglutaminase-like" evidence="1">
    <location>
        <begin position="184"/>
        <end position="249"/>
    </location>
</feature>
<dbReference type="PANTHER" id="PTHR33490">
    <property type="entry name" value="BLR5614 PROTEIN-RELATED"/>
    <property type="match status" value="1"/>
</dbReference>
<sequence length="294" mass="33396">MDFPPPSAAAPVPGMRLRVRHLTRFHYDGPVLDSFNDARLCPVSDPLQRCSTFDLRLDPQVPVHTHHDFYLNRVDHFELHQPHETLEIESNSIVETRPDTRGLPPSGLTLDSLHGPGVNENYFDFLAESKFISQNVTIWREAVDVIGQSVSDLWADSLRLGQHVHSMFAYDPDWTHVHTNAAEAIKDRRGVCQDYAHVMIALCRSQGIPARYVSGYFYNGKTGTENEASHAWMEVFLPGYGWKAWDPTHGREADARYIKLAIGRDYDDAKPVSGRFRGKGKQHMDVHVQIRLAD</sequence>
<dbReference type="PANTHER" id="PTHR33490:SF6">
    <property type="entry name" value="SLL1049 PROTEIN"/>
    <property type="match status" value="1"/>
</dbReference>
<evidence type="ECO:0000259" key="1">
    <source>
        <dbReference type="SMART" id="SM00460"/>
    </source>
</evidence>
<accession>A0A4R7SP32</accession>
<dbReference type="Gene3D" id="3.10.620.30">
    <property type="match status" value="1"/>
</dbReference>
<dbReference type="AlphaFoldDB" id="A0A4R7SP32"/>